<dbReference type="Pfam" id="PF00722">
    <property type="entry name" value="Glyco_hydro_16"/>
    <property type="match status" value="1"/>
</dbReference>
<dbReference type="STRING" id="97331.A0A437A173"/>
<dbReference type="EMBL" id="SAEB01000006">
    <property type="protein sequence ID" value="RVD84822.1"/>
    <property type="molecule type" value="Genomic_DNA"/>
</dbReference>
<sequence length="322" mass="35569">MTRTISSYISLLPLLSSIFATVGTPTPIARRAEPAAKPGFNRVWYEDWGHINGITHNWAFDLGTSYPGQVAQWGTGEIQTYTNKTENIKILNKVLYITPKKVKDAKGQITWTSGRIESRRGSQWACADGKKMLVEASIKLGSAAEAQQKGIWPAFWMLGDVFRSRGYTGWPEVGELDIMESVNGIRQTWGLVHCGVYDGQIPIRGPCNEPDGKGGYVRGIGRGLWHTYGIEIDRTTKDWETEKITWIINGVRHHSITGSQINNATAWDFLAHKKMFILLNVAVGGGFPDGVEPGSALTPFSTTIDGDSVGMQVDWVGVWQQA</sequence>
<evidence type="ECO:0000313" key="4">
    <source>
        <dbReference type="Proteomes" id="UP000283090"/>
    </source>
</evidence>
<dbReference type="VEuPathDB" id="FungiDB:DFL_003161"/>
<dbReference type="PANTHER" id="PTHR10963">
    <property type="entry name" value="GLYCOSYL HYDROLASE-RELATED"/>
    <property type="match status" value="1"/>
</dbReference>
<dbReference type="OrthoDB" id="192832at2759"/>
<dbReference type="SUPFAM" id="SSF49899">
    <property type="entry name" value="Concanavalin A-like lectins/glucanases"/>
    <property type="match status" value="1"/>
</dbReference>
<dbReference type="GO" id="GO:0005975">
    <property type="term" value="P:carbohydrate metabolic process"/>
    <property type="evidence" value="ECO:0007669"/>
    <property type="project" value="InterPro"/>
</dbReference>
<evidence type="ECO:0000313" key="3">
    <source>
        <dbReference type="EMBL" id="RVD84822.1"/>
    </source>
</evidence>
<keyword evidence="1" id="KW-0732">Signal</keyword>
<keyword evidence="4" id="KW-1185">Reference proteome</keyword>
<name>A0A437A173_ARTFL</name>
<evidence type="ECO:0000256" key="1">
    <source>
        <dbReference type="SAM" id="SignalP"/>
    </source>
</evidence>
<dbReference type="PANTHER" id="PTHR10963:SF60">
    <property type="entry name" value="GRAM-NEGATIVE BACTERIA-BINDING PROTEIN 1-RELATED"/>
    <property type="match status" value="1"/>
</dbReference>
<feature type="domain" description="GH16" evidence="2">
    <location>
        <begin position="19"/>
        <end position="322"/>
    </location>
</feature>
<dbReference type="InterPro" id="IPR000757">
    <property type="entry name" value="Beta-glucanase-like"/>
</dbReference>
<dbReference type="GO" id="GO:0004553">
    <property type="term" value="F:hydrolase activity, hydrolyzing O-glycosyl compounds"/>
    <property type="evidence" value="ECO:0007669"/>
    <property type="project" value="InterPro"/>
</dbReference>
<proteinExistence type="predicted"/>
<dbReference type="AlphaFoldDB" id="A0A437A173"/>
<organism evidence="3 4">
    <name type="scientific">Arthrobotrys flagrans</name>
    <name type="common">Nematode-trapping fungus</name>
    <name type="synonym">Trichothecium flagrans</name>
    <dbReference type="NCBI Taxonomy" id="97331"/>
    <lineage>
        <taxon>Eukaryota</taxon>
        <taxon>Fungi</taxon>
        <taxon>Dikarya</taxon>
        <taxon>Ascomycota</taxon>
        <taxon>Pezizomycotina</taxon>
        <taxon>Orbiliomycetes</taxon>
        <taxon>Orbiliales</taxon>
        <taxon>Orbiliaceae</taxon>
        <taxon>Arthrobotrys</taxon>
    </lineage>
</organism>
<evidence type="ECO:0000259" key="2">
    <source>
        <dbReference type="PROSITE" id="PS51762"/>
    </source>
</evidence>
<dbReference type="PROSITE" id="PS51762">
    <property type="entry name" value="GH16_2"/>
    <property type="match status" value="1"/>
</dbReference>
<dbReference type="GeneID" id="93585472"/>
<dbReference type="RefSeq" id="XP_067490366.1">
    <property type="nucleotide sequence ID" value="XM_067632059.1"/>
</dbReference>
<comment type="caution">
    <text evidence="3">The sequence shown here is derived from an EMBL/GenBank/DDBJ whole genome shotgun (WGS) entry which is preliminary data.</text>
</comment>
<dbReference type="Gene3D" id="2.60.120.200">
    <property type="match status" value="1"/>
</dbReference>
<feature type="chain" id="PRO_5019075591" description="GH16 domain-containing protein" evidence="1">
    <location>
        <begin position="21"/>
        <end position="322"/>
    </location>
</feature>
<protein>
    <recommendedName>
        <fullName evidence="2">GH16 domain-containing protein</fullName>
    </recommendedName>
</protein>
<feature type="signal peptide" evidence="1">
    <location>
        <begin position="1"/>
        <end position="20"/>
    </location>
</feature>
<dbReference type="InterPro" id="IPR013320">
    <property type="entry name" value="ConA-like_dom_sf"/>
</dbReference>
<accession>A0A437A173</accession>
<gene>
    <name evidence="3" type="ORF">DFL_003161</name>
</gene>
<reference evidence="3 4" key="1">
    <citation type="submission" date="2019-01" db="EMBL/GenBank/DDBJ databases">
        <title>Intercellular communication is required for trap formation in the nematode-trapping fungus Duddingtonia flagrans.</title>
        <authorList>
            <person name="Youssar L."/>
            <person name="Wernet V."/>
            <person name="Hensel N."/>
            <person name="Hildebrandt H.-G."/>
            <person name="Fischer R."/>
        </authorList>
    </citation>
    <scope>NUCLEOTIDE SEQUENCE [LARGE SCALE GENOMIC DNA]</scope>
    <source>
        <strain evidence="3 4">CBS H-5679</strain>
    </source>
</reference>
<dbReference type="Proteomes" id="UP000283090">
    <property type="component" value="Unassembled WGS sequence"/>
</dbReference>
<dbReference type="InterPro" id="IPR050546">
    <property type="entry name" value="Glycosyl_Hydrlase_16"/>
</dbReference>